<dbReference type="InterPro" id="IPR001412">
    <property type="entry name" value="aa-tRNA-synth_I_CS"/>
</dbReference>
<comment type="subcellular location">
    <subcellularLocation>
        <location evidence="9">Cytoplasm</location>
    </subcellularLocation>
</comment>
<dbReference type="PROSITE" id="PS50889">
    <property type="entry name" value="S4"/>
    <property type="match status" value="1"/>
</dbReference>
<evidence type="ECO:0000256" key="10">
    <source>
        <dbReference type="PROSITE-ProRule" id="PRU00182"/>
    </source>
</evidence>
<comment type="subunit">
    <text evidence="9">Homodimer.</text>
</comment>
<feature type="short sequence motif" description="'HIGH' region" evidence="9">
    <location>
        <begin position="62"/>
        <end position="71"/>
    </location>
</feature>
<comment type="similarity">
    <text evidence="9">Belongs to the class-I aminoacyl-tRNA synthetase family. TyrS type 2 subfamily.</text>
</comment>
<dbReference type="EC" id="6.1.1.1" evidence="9"/>
<evidence type="ECO:0000256" key="1">
    <source>
        <dbReference type="ARBA" id="ARBA00022490"/>
    </source>
</evidence>
<evidence type="ECO:0000313" key="12">
    <source>
        <dbReference type="EMBL" id="MFC7441256.1"/>
    </source>
</evidence>
<keyword evidence="2 9" id="KW-0436">Ligase</keyword>
<keyword evidence="3 9" id="KW-0547">Nucleotide-binding</keyword>
<dbReference type="EMBL" id="JBHTBW010000021">
    <property type="protein sequence ID" value="MFC7441256.1"/>
    <property type="molecule type" value="Genomic_DNA"/>
</dbReference>
<evidence type="ECO:0000256" key="6">
    <source>
        <dbReference type="ARBA" id="ARBA00022917"/>
    </source>
</evidence>
<dbReference type="RefSeq" id="WP_379864549.1">
    <property type="nucleotide sequence ID" value="NZ_JBHTBW010000021.1"/>
</dbReference>
<organism evidence="12 13">
    <name type="scientific">Laceyella putida</name>
    <dbReference type="NCBI Taxonomy" id="110101"/>
    <lineage>
        <taxon>Bacteria</taxon>
        <taxon>Bacillati</taxon>
        <taxon>Bacillota</taxon>
        <taxon>Bacilli</taxon>
        <taxon>Bacillales</taxon>
        <taxon>Thermoactinomycetaceae</taxon>
        <taxon>Laceyella</taxon>
    </lineage>
</organism>
<dbReference type="InterPro" id="IPR036986">
    <property type="entry name" value="S4_RNA-bd_sf"/>
</dbReference>
<dbReference type="InterPro" id="IPR024108">
    <property type="entry name" value="Tyr-tRNA-ligase_bac_2"/>
</dbReference>
<dbReference type="InterPro" id="IPR002942">
    <property type="entry name" value="S4_RNA-bd"/>
</dbReference>
<keyword evidence="4 9" id="KW-0067">ATP-binding</keyword>
<dbReference type="HAMAP" id="MF_02007">
    <property type="entry name" value="Tyr_tRNA_synth_type2"/>
    <property type="match status" value="1"/>
</dbReference>
<dbReference type="SUPFAM" id="SSF52374">
    <property type="entry name" value="Nucleotidylyl transferase"/>
    <property type="match status" value="1"/>
</dbReference>
<dbReference type="Gene3D" id="3.10.290.10">
    <property type="entry name" value="RNA-binding S4 domain"/>
    <property type="match status" value="1"/>
</dbReference>
<evidence type="ECO:0000256" key="8">
    <source>
        <dbReference type="ARBA" id="ARBA00048248"/>
    </source>
</evidence>
<sequence length="423" mass="47503">MVKKLSAQEQAMTPEVQAELERQLKVIQRGAADILPTEGLIAKLRRSIETKTPLKVKLGLDPTAPDLHIGHTVVFNKLRDFQKLGHIVQLVIGDFTARIGDPTGKSETRKQLTEEEVKANAKTYTEQLFKVLDQDMTEIHFNSSWLSPLTFADVTFLASKCTVARMLERDDFSKRYQSGQAISIHEFFYPLMQGYDSVALQSDVELGGTDQTFNLLMGRQLQKEYGQEEQVILTMPLLEGLDGVKKMSKSLGNYIGVDEEPNNMYGKAMSIPDELMVKYFELATDLTVEELDELKAGLAAGTVHPRDAKMRLGYTLVRMYHGEQAAQEAEQHFKTVFQQRDLPDDIPEVKIAQADLEEGKMWIVALLSQLGLVATNGEGRRMVQQGGVRINQEKVTDPQAKVEVRDGMVVQVGRRKFAKVKMA</sequence>
<evidence type="ECO:0000256" key="7">
    <source>
        <dbReference type="ARBA" id="ARBA00023146"/>
    </source>
</evidence>
<comment type="catalytic activity">
    <reaction evidence="8 9">
        <text>tRNA(Tyr) + L-tyrosine + ATP = L-tyrosyl-tRNA(Tyr) + AMP + diphosphate + H(+)</text>
        <dbReference type="Rhea" id="RHEA:10220"/>
        <dbReference type="Rhea" id="RHEA-COMP:9706"/>
        <dbReference type="Rhea" id="RHEA-COMP:9707"/>
        <dbReference type="ChEBI" id="CHEBI:15378"/>
        <dbReference type="ChEBI" id="CHEBI:30616"/>
        <dbReference type="ChEBI" id="CHEBI:33019"/>
        <dbReference type="ChEBI" id="CHEBI:58315"/>
        <dbReference type="ChEBI" id="CHEBI:78442"/>
        <dbReference type="ChEBI" id="CHEBI:78536"/>
        <dbReference type="ChEBI" id="CHEBI:456215"/>
        <dbReference type="EC" id="6.1.1.1"/>
    </reaction>
</comment>
<dbReference type="GO" id="GO:0004831">
    <property type="term" value="F:tyrosine-tRNA ligase activity"/>
    <property type="evidence" value="ECO:0007669"/>
    <property type="project" value="UniProtKB-EC"/>
</dbReference>
<feature type="short sequence motif" description="'KMSKS' region" evidence="9">
    <location>
        <begin position="246"/>
        <end position="250"/>
    </location>
</feature>
<dbReference type="PRINTS" id="PR01040">
    <property type="entry name" value="TRNASYNTHTYR"/>
</dbReference>
<name>A0ABW2RJT8_9BACL</name>
<evidence type="ECO:0000256" key="2">
    <source>
        <dbReference type="ARBA" id="ARBA00022598"/>
    </source>
</evidence>
<dbReference type="NCBIfam" id="TIGR00234">
    <property type="entry name" value="tyrS"/>
    <property type="match status" value="1"/>
</dbReference>
<dbReference type="CDD" id="cd00805">
    <property type="entry name" value="TyrRS_core"/>
    <property type="match status" value="1"/>
</dbReference>
<dbReference type="Gene3D" id="3.40.50.620">
    <property type="entry name" value="HUPs"/>
    <property type="match status" value="1"/>
</dbReference>
<dbReference type="SMART" id="SM00363">
    <property type="entry name" value="S4"/>
    <property type="match status" value="1"/>
</dbReference>
<proteinExistence type="inferred from homology"/>
<keyword evidence="13" id="KW-1185">Reference proteome</keyword>
<comment type="function">
    <text evidence="9">Catalyzes the attachment of tyrosine to tRNA(Tyr) in a two-step reaction: tyrosine is first activated by ATP to form Tyr-AMP and then transferred to the acceptor end of tRNA(Tyr).</text>
</comment>
<dbReference type="InterPro" id="IPR014729">
    <property type="entry name" value="Rossmann-like_a/b/a_fold"/>
</dbReference>
<dbReference type="PROSITE" id="PS00178">
    <property type="entry name" value="AA_TRNA_LIGASE_I"/>
    <property type="match status" value="1"/>
</dbReference>
<feature type="domain" description="RNA-binding S4" evidence="11">
    <location>
        <begin position="361"/>
        <end position="421"/>
    </location>
</feature>
<dbReference type="PANTHER" id="PTHR11766:SF1">
    <property type="entry name" value="TYROSINE--TRNA LIGASE"/>
    <property type="match status" value="1"/>
</dbReference>
<evidence type="ECO:0000259" key="11">
    <source>
        <dbReference type="SMART" id="SM00363"/>
    </source>
</evidence>
<dbReference type="Gene3D" id="1.10.240.10">
    <property type="entry name" value="Tyrosyl-Transfer RNA Synthetase"/>
    <property type="match status" value="1"/>
</dbReference>
<evidence type="ECO:0000256" key="5">
    <source>
        <dbReference type="ARBA" id="ARBA00022884"/>
    </source>
</evidence>
<dbReference type="CDD" id="cd00165">
    <property type="entry name" value="S4"/>
    <property type="match status" value="1"/>
</dbReference>
<keyword evidence="6 9" id="KW-0648">Protein biosynthesis</keyword>
<dbReference type="Pfam" id="PF01479">
    <property type="entry name" value="S4"/>
    <property type="match status" value="1"/>
</dbReference>
<evidence type="ECO:0000256" key="9">
    <source>
        <dbReference type="HAMAP-Rule" id="MF_02007"/>
    </source>
</evidence>
<dbReference type="SUPFAM" id="SSF55174">
    <property type="entry name" value="Alpha-L RNA-binding motif"/>
    <property type="match status" value="1"/>
</dbReference>
<dbReference type="InterPro" id="IPR002305">
    <property type="entry name" value="aa-tRNA-synth_Ic"/>
</dbReference>
<keyword evidence="1 9" id="KW-0963">Cytoplasm</keyword>
<accession>A0ABW2RJT8</accession>
<evidence type="ECO:0000256" key="3">
    <source>
        <dbReference type="ARBA" id="ARBA00022741"/>
    </source>
</evidence>
<evidence type="ECO:0000256" key="4">
    <source>
        <dbReference type="ARBA" id="ARBA00022840"/>
    </source>
</evidence>
<keyword evidence="5 10" id="KW-0694">RNA-binding</keyword>
<dbReference type="Pfam" id="PF00579">
    <property type="entry name" value="tRNA-synt_1b"/>
    <property type="match status" value="1"/>
</dbReference>
<reference evidence="13" key="1">
    <citation type="journal article" date="2019" name="Int. J. Syst. Evol. Microbiol.">
        <title>The Global Catalogue of Microorganisms (GCM) 10K type strain sequencing project: providing services to taxonomists for standard genome sequencing and annotation.</title>
        <authorList>
            <consortium name="The Broad Institute Genomics Platform"/>
            <consortium name="The Broad Institute Genome Sequencing Center for Infectious Disease"/>
            <person name="Wu L."/>
            <person name="Ma J."/>
        </authorList>
    </citation>
    <scope>NUCLEOTIDE SEQUENCE [LARGE SCALE GENOMIC DNA]</scope>
    <source>
        <strain evidence="13">CGMCC 1.12942</strain>
    </source>
</reference>
<dbReference type="InterPro" id="IPR024088">
    <property type="entry name" value="Tyr-tRNA-ligase_bac-type"/>
</dbReference>
<comment type="caution">
    <text evidence="12">The sequence shown here is derived from an EMBL/GenBank/DDBJ whole genome shotgun (WGS) entry which is preliminary data.</text>
</comment>
<dbReference type="PANTHER" id="PTHR11766">
    <property type="entry name" value="TYROSYL-TRNA SYNTHETASE"/>
    <property type="match status" value="1"/>
</dbReference>
<dbReference type="InterPro" id="IPR002307">
    <property type="entry name" value="Tyr-tRNA-ligase"/>
</dbReference>
<keyword evidence="7 9" id="KW-0030">Aminoacyl-tRNA synthetase</keyword>
<evidence type="ECO:0000313" key="13">
    <source>
        <dbReference type="Proteomes" id="UP001596500"/>
    </source>
</evidence>
<dbReference type="Proteomes" id="UP001596500">
    <property type="component" value="Unassembled WGS sequence"/>
</dbReference>
<feature type="binding site" evidence="9">
    <location>
        <position position="249"/>
    </location>
    <ligand>
        <name>ATP</name>
        <dbReference type="ChEBI" id="CHEBI:30616"/>
    </ligand>
</feature>
<gene>
    <name evidence="9 12" type="primary">tyrS</name>
    <name evidence="12" type="ORF">ACFQNG_08805</name>
</gene>
<protein>
    <recommendedName>
        <fullName evidence="9">Tyrosine--tRNA ligase</fullName>
        <ecNumber evidence="9">6.1.1.1</ecNumber>
    </recommendedName>
    <alternativeName>
        <fullName evidence="9">Tyrosyl-tRNA synthetase</fullName>
        <shortName evidence="9">TyrRS</shortName>
    </alternativeName>
</protein>